<comment type="caution">
    <text evidence="3">The sequence shown here is derived from an EMBL/GenBank/DDBJ whole genome shotgun (WGS) entry which is preliminary data.</text>
</comment>
<sequence>MRPRTRASLLWGIIGALSFLVLAQGYRLFGGDPIDASVLVGVAVVVGVAASVATYVADGFLHG</sequence>
<keyword evidence="1" id="KW-0812">Transmembrane</keyword>
<feature type="transmembrane region" description="Helical" evidence="1">
    <location>
        <begin position="39"/>
        <end position="61"/>
    </location>
</feature>
<accession>A0ABD5U9M5</accession>
<protein>
    <recommendedName>
        <fullName evidence="2">DUF7981 domain-containing protein</fullName>
    </recommendedName>
</protein>
<dbReference type="EMBL" id="JBHSXM010000001">
    <property type="protein sequence ID" value="MFC6837021.1"/>
    <property type="molecule type" value="Genomic_DNA"/>
</dbReference>
<keyword evidence="1" id="KW-1133">Transmembrane helix</keyword>
<reference evidence="3 4" key="1">
    <citation type="journal article" date="2019" name="Int. J. Syst. Evol. Microbiol.">
        <title>The Global Catalogue of Microorganisms (GCM) 10K type strain sequencing project: providing services to taxonomists for standard genome sequencing and annotation.</title>
        <authorList>
            <consortium name="The Broad Institute Genomics Platform"/>
            <consortium name="The Broad Institute Genome Sequencing Center for Infectious Disease"/>
            <person name="Wu L."/>
            <person name="Ma J."/>
        </authorList>
    </citation>
    <scope>NUCLEOTIDE SEQUENCE [LARGE SCALE GENOMIC DNA]</scope>
    <source>
        <strain evidence="3 4">PSRA2</strain>
    </source>
</reference>
<dbReference type="RefSeq" id="WP_304448693.1">
    <property type="nucleotide sequence ID" value="NZ_JARRAH010000001.1"/>
</dbReference>
<dbReference type="Pfam" id="PF25938">
    <property type="entry name" value="DUF7981"/>
    <property type="match status" value="1"/>
</dbReference>
<keyword evidence="4" id="KW-1185">Reference proteome</keyword>
<evidence type="ECO:0000313" key="3">
    <source>
        <dbReference type="EMBL" id="MFC6837021.1"/>
    </source>
</evidence>
<keyword evidence="1" id="KW-0472">Membrane</keyword>
<organism evidence="3 4">
    <name type="scientific">Halomarina ordinaria</name>
    <dbReference type="NCBI Taxonomy" id="3033939"/>
    <lineage>
        <taxon>Archaea</taxon>
        <taxon>Methanobacteriati</taxon>
        <taxon>Methanobacteriota</taxon>
        <taxon>Stenosarchaea group</taxon>
        <taxon>Halobacteria</taxon>
        <taxon>Halobacteriales</taxon>
        <taxon>Natronomonadaceae</taxon>
        <taxon>Halomarina</taxon>
    </lineage>
</organism>
<evidence type="ECO:0000313" key="4">
    <source>
        <dbReference type="Proteomes" id="UP001596406"/>
    </source>
</evidence>
<gene>
    <name evidence="3" type="ORF">ACFQHK_10945</name>
</gene>
<evidence type="ECO:0000256" key="1">
    <source>
        <dbReference type="SAM" id="Phobius"/>
    </source>
</evidence>
<dbReference type="AlphaFoldDB" id="A0ABD5U9M5"/>
<name>A0ABD5U9M5_9EURY</name>
<proteinExistence type="predicted"/>
<dbReference type="Proteomes" id="UP001596406">
    <property type="component" value="Unassembled WGS sequence"/>
</dbReference>
<feature type="domain" description="DUF7981" evidence="2">
    <location>
        <begin position="1"/>
        <end position="62"/>
    </location>
</feature>
<evidence type="ECO:0000259" key="2">
    <source>
        <dbReference type="Pfam" id="PF25938"/>
    </source>
</evidence>
<dbReference type="InterPro" id="IPR058287">
    <property type="entry name" value="DUF7981"/>
</dbReference>